<dbReference type="Gramene" id="OE9A044299T1">
    <property type="protein sequence ID" value="OE9A044299C1"/>
    <property type="gene ID" value="OE9A044299"/>
</dbReference>
<evidence type="ECO:0008006" key="3">
    <source>
        <dbReference type="Google" id="ProtNLM"/>
    </source>
</evidence>
<gene>
    <name evidence="1" type="ORF">OLEA9_A044299</name>
</gene>
<proteinExistence type="predicted"/>
<organism evidence="1 2">
    <name type="scientific">Olea europaea subsp. europaea</name>
    <dbReference type="NCBI Taxonomy" id="158383"/>
    <lineage>
        <taxon>Eukaryota</taxon>
        <taxon>Viridiplantae</taxon>
        <taxon>Streptophyta</taxon>
        <taxon>Embryophyta</taxon>
        <taxon>Tracheophyta</taxon>
        <taxon>Spermatophyta</taxon>
        <taxon>Magnoliopsida</taxon>
        <taxon>eudicotyledons</taxon>
        <taxon>Gunneridae</taxon>
        <taxon>Pentapetalae</taxon>
        <taxon>asterids</taxon>
        <taxon>lamiids</taxon>
        <taxon>Lamiales</taxon>
        <taxon>Oleaceae</taxon>
        <taxon>Oleeae</taxon>
        <taxon>Olea</taxon>
    </lineage>
</organism>
<evidence type="ECO:0000313" key="2">
    <source>
        <dbReference type="Proteomes" id="UP000594638"/>
    </source>
</evidence>
<sequence length="414" mass="47994">MGEMEKESSAAHNWLKKRHPSKWSRAYFQKKVKSDILFNNLCEVFNNVVLEEREKSILTMLIDLHISFMKRIQARRDKMRRVAGPLCPKVQKKLMSIFEIVELYEVDWFRGAQSYVKCSSGEYVVDLMNKTWAYRKWDLTRVPCAHAVAAIIDGRDEPWKYVHESYRVSTYMSCYENIINPINGIKLWPQVDAPPIKPLEWFVPKRGRKQKKRRRQVKEDVITRSGSEVKLNKKGIMVITCSLCGGTGHNKSYYQKANAPHEDLSYGVVDHTYEGSLRDVGSERLRVKLVPRRQSGMPPSEMQPPEQSSNFLFMPTPGIGLYSAAQFTNYGLPLNEPASSTMEKSPLKAMVEDLQKIENQEKQRKRTVIVKNTRIVRGSVPYAPPRKKFNNSIVFYFCLMDVIFVRKTRNNDLV</sequence>
<reference evidence="1 2" key="1">
    <citation type="submission" date="2019-12" db="EMBL/GenBank/DDBJ databases">
        <authorList>
            <person name="Alioto T."/>
            <person name="Alioto T."/>
            <person name="Gomez Garrido J."/>
        </authorList>
    </citation>
    <scope>NUCLEOTIDE SEQUENCE [LARGE SCALE GENOMIC DNA]</scope>
</reference>
<keyword evidence="2" id="KW-1185">Reference proteome</keyword>
<dbReference type="AlphaFoldDB" id="A0A8S0UKT5"/>
<dbReference type="EMBL" id="CACTIH010007704">
    <property type="protein sequence ID" value="CAA3017447.1"/>
    <property type="molecule type" value="Genomic_DNA"/>
</dbReference>
<protein>
    <recommendedName>
        <fullName evidence="3">Zinc finger PMZ-type domain-containing protein</fullName>
    </recommendedName>
</protein>
<dbReference type="OrthoDB" id="687700at2759"/>
<name>A0A8S0UKT5_OLEEU</name>
<dbReference type="PANTHER" id="PTHR31973:SF187">
    <property type="entry name" value="MUTATOR TRANSPOSASE MUDRA PROTEIN"/>
    <property type="match status" value="1"/>
</dbReference>
<evidence type="ECO:0000313" key="1">
    <source>
        <dbReference type="EMBL" id="CAA3017447.1"/>
    </source>
</evidence>
<accession>A0A8S0UKT5</accession>
<comment type="caution">
    <text evidence="1">The sequence shown here is derived from an EMBL/GenBank/DDBJ whole genome shotgun (WGS) entry which is preliminary data.</text>
</comment>
<dbReference type="Proteomes" id="UP000594638">
    <property type="component" value="Unassembled WGS sequence"/>
</dbReference>
<dbReference type="PANTHER" id="PTHR31973">
    <property type="entry name" value="POLYPROTEIN, PUTATIVE-RELATED"/>
    <property type="match status" value="1"/>
</dbReference>